<sequence length="60" mass="7772">HPNEASIRLVRWLWIPIRYGLLQPIHIRHLSECVRWLRWLWRLRWLWHVQWLGIWIVWEV</sequence>
<feature type="non-terminal residue" evidence="1">
    <location>
        <position position="60"/>
    </location>
</feature>
<dbReference type="Proteomes" id="UP000054495">
    <property type="component" value="Unassembled WGS sequence"/>
</dbReference>
<accession>A0A0D6L6B9</accession>
<reference evidence="1 2" key="1">
    <citation type="submission" date="2013-05" db="EMBL/GenBank/DDBJ databases">
        <title>Draft genome of the parasitic nematode Anyclostoma ceylanicum.</title>
        <authorList>
            <person name="Mitreva M."/>
        </authorList>
    </citation>
    <scope>NUCLEOTIDE SEQUENCE [LARGE SCALE GENOMIC DNA]</scope>
</reference>
<dbReference type="AlphaFoldDB" id="A0A0D6L6B9"/>
<name>A0A0D6L6B9_9BILA</name>
<gene>
    <name evidence="1" type="ORF">ANCCEY_15906</name>
</gene>
<proteinExistence type="predicted"/>
<evidence type="ECO:0000313" key="1">
    <source>
        <dbReference type="EMBL" id="EPB65031.1"/>
    </source>
</evidence>
<protein>
    <submittedName>
        <fullName evidence="1">Uncharacterized protein</fullName>
    </submittedName>
</protein>
<keyword evidence="2" id="KW-1185">Reference proteome</keyword>
<evidence type="ECO:0000313" key="2">
    <source>
        <dbReference type="Proteomes" id="UP000054495"/>
    </source>
</evidence>
<feature type="non-terminal residue" evidence="1">
    <location>
        <position position="1"/>
    </location>
</feature>
<dbReference type="EMBL" id="KE132849">
    <property type="protein sequence ID" value="EPB65031.1"/>
    <property type="molecule type" value="Genomic_DNA"/>
</dbReference>
<organism evidence="1 2">
    <name type="scientific">Ancylostoma ceylanicum</name>
    <dbReference type="NCBI Taxonomy" id="53326"/>
    <lineage>
        <taxon>Eukaryota</taxon>
        <taxon>Metazoa</taxon>
        <taxon>Ecdysozoa</taxon>
        <taxon>Nematoda</taxon>
        <taxon>Chromadorea</taxon>
        <taxon>Rhabditida</taxon>
        <taxon>Rhabditina</taxon>
        <taxon>Rhabditomorpha</taxon>
        <taxon>Strongyloidea</taxon>
        <taxon>Ancylostomatidae</taxon>
        <taxon>Ancylostomatinae</taxon>
        <taxon>Ancylostoma</taxon>
    </lineage>
</organism>